<protein>
    <submittedName>
        <fullName evidence="2">DUF2807 domain-containing protein</fullName>
    </submittedName>
</protein>
<organism evidence="2 3">
    <name type="scientific">Bacteroides uniformis</name>
    <dbReference type="NCBI Taxonomy" id="820"/>
    <lineage>
        <taxon>Bacteria</taxon>
        <taxon>Pseudomonadati</taxon>
        <taxon>Bacteroidota</taxon>
        <taxon>Bacteroidia</taxon>
        <taxon>Bacteroidales</taxon>
        <taxon>Bacteroidaceae</taxon>
        <taxon>Bacteroides</taxon>
    </lineage>
</organism>
<evidence type="ECO:0000313" key="3">
    <source>
        <dbReference type="Proteomes" id="UP000433928"/>
    </source>
</evidence>
<dbReference type="InterPro" id="IPR021255">
    <property type="entry name" value="DUF2807"/>
</dbReference>
<dbReference type="EMBL" id="WCUG01000121">
    <property type="protein sequence ID" value="KAB4163808.1"/>
    <property type="molecule type" value="Genomic_DNA"/>
</dbReference>
<accession>A0A6I0KBC2</accession>
<feature type="domain" description="Putative auto-transporter adhesin head GIN" evidence="1">
    <location>
        <begin position="2"/>
        <end position="41"/>
    </location>
</feature>
<reference evidence="2 3" key="1">
    <citation type="journal article" date="2019" name="Nat. Med.">
        <title>A library of human gut bacterial isolates paired with longitudinal multiomics data enables mechanistic microbiome research.</title>
        <authorList>
            <person name="Poyet M."/>
            <person name="Groussin M."/>
            <person name="Gibbons S.M."/>
            <person name="Avila-Pacheco J."/>
            <person name="Jiang X."/>
            <person name="Kearney S.M."/>
            <person name="Perrotta A.R."/>
            <person name="Berdy B."/>
            <person name="Zhao S."/>
            <person name="Lieberman T.D."/>
            <person name="Swanson P.K."/>
            <person name="Smith M."/>
            <person name="Roesemann S."/>
            <person name="Alexander J.E."/>
            <person name="Rich S.A."/>
            <person name="Livny J."/>
            <person name="Vlamakis H."/>
            <person name="Clish C."/>
            <person name="Bullock K."/>
            <person name="Deik A."/>
            <person name="Scott J."/>
            <person name="Pierce K.A."/>
            <person name="Xavier R.J."/>
            <person name="Alm E.J."/>
        </authorList>
    </citation>
    <scope>NUCLEOTIDE SEQUENCE [LARGE SCALE GENOMIC DNA]</scope>
    <source>
        <strain evidence="2 3">BIOML-A27</strain>
    </source>
</reference>
<dbReference type="Pfam" id="PF10988">
    <property type="entry name" value="DUF2807"/>
    <property type="match status" value="1"/>
</dbReference>
<dbReference type="Gene3D" id="2.160.20.120">
    <property type="match status" value="1"/>
</dbReference>
<evidence type="ECO:0000313" key="2">
    <source>
        <dbReference type="EMBL" id="KAB4163808.1"/>
    </source>
</evidence>
<proteinExistence type="predicted"/>
<evidence type="ECO:0000259" key="1">
    <source>
        <dbReference type="Pfam" id="PF10988"/>
    </source>
</evidence>
<name>A0A6I0KBC2_BACUN</name>
<gene>
    <name evidence="2" type="ORF">GAQ59_22885</name>
</gene>
<feature type="non-terminal residue" evidence="2">
    <location>
        <position position="1"/>
    </location>
</feature>
<comment type="caution">
    <text evidence="2">The sequence shown here is derived from an EMBL/GenBank/DDBJ whole genome shotgun (WGS) entry which is preliminary data.</text>
</comment>
<dbReference type="Proteomes" id="UP000433928">
    <property type="component" value="Unassembled WGS sequence"/>
</dbReference>
<dbReference type="RefSeq" id="WP_192917168.1">
    <property type="nucleotide sequence ID" value="NZ_WCUG01000121.1"/>
</dbReference>
<dbReference type="AlphaFoldDB" id="A0A6I0KBC2"/>
<sequence>GYEAQRVSASVAGSGSIKCFATEFLKVRTSGSGKVGYKGNPELDYPKKSLYKL</sequence>